<reference evidence="1" key="1">
    <citation type="submission" date="2018-01" db="EMBL/GenBank/DDBJ databases">
        <authorList>
            <person name="Krukenberg V."/>
        </authorList>
    </citation>
    <scope>NUCLEOTIDE SEQUENCE</scope>
    <source>
        <strain evidence="1">E20ANME2</strain>
    </source>
</reference>
<evidence type="ECO:0000313" key="1">
    <source>
        <dbReference type="EMBL" id="PXF57934.1"/>
    </source>
</evidence>
<sequence>MAVDGLTAYAVSGYYRDFPDFTSLAYEYETSTLLMWTVHNFGVTGLAGVKMGVTLIALTAVYRITANGTHLIQNGGLALKNGSCGCVRRSDVPRK</sequence>
<name>A0AC61KZP4_9EURY</name>
<protein>
    <submittedName>
        <fullName evidence="1">Uncharacterized protein</fullName>
    </submittedName>
</protein>
<dbReference type="Proteomes" id="UP000248329">
    <property type="component" value="Unassembled WGS sequence"/>
</dbReference>
<organism evidence="1 2">
    <name type="scientific">Candidatus Methanogaster sp</name>
    <dbReference type="NCBI Taxonomy" id="3386292"/>
    <lineage>
        <taxon>Archaea</taxon>
        <taxon>Methanobacteriati</taxon>
        <taxon>Methanobacteriota</taxon>
        <taxon>Stenosarchaea group</taxon>
        <taxon>Methanomicrobia</taxon>
        <taxon>Methanosarcinales</taxon>
        <taxon>ANME-2 cluster</taxon>
        <taxon>Candidatus Methanogasteraceae</taxon>
        <taxon>Candidatus Methanogaster</taxon>
    </lineage>
</organism>
<evidence type="ECO:0000313" key="2">
    <source>
        <dbReference type="Proteomes" id="UP000248329"/>
    </source>
</evidence>
<dbReference type="EMBL" id="PQXF01000046">
    <property type="protein sequence ID" value="PXF57934.1"/>
    <property type="molecule type" value="Genomic_DNA"/>
</dbReference>
<gene>
    <name evidence="1" type="ORF">C4B59_14255</name>
</gene>
<proteinExistence type="predicted"/>
<comment type="caution">
    <text evidence="1">The sequence shown here is derived from an EMBL/GenBank/DDBJ whole genome shotgun (WGS) entry which is preliminary data.</text>
</comment>
<accession>A0AC61KZP4</accession>